<keyword evidence="2" id="KW-1185">Reference proteome</keyword>
<protein>
    <submittedName>
        <fullName evidence="1">Uncharacterized protein</fullName>
    </submittedName>
</protein>
<proteinExistence type="predicted"/>
<dbReference type="EMBL" id="ACIJ02000028">
    <property type="protein sequence ID" value="EEX70619.1"/>
    <property type="molecule type" value="Genomic_DNA"/>
</dbReference>
<sequence>MAGKWLFARVRLKKPYLYPVKANYPPLLAVDRQYFLEAELTTKIR</sequence>
<evidence type="ECO:0000313" key="1">
    <source>
        <dbReference type="EMBL" id="EEX70619.1"/>
    </source>
</evidence>
<dbReference type="Proteomes" id="UP000003460">
    <property type="component" value="Unassembled WGS sequence"/>
</dbReference>
<comment type="caution">
    <text evidence="1">The sequence shown here is derived from an EMBL/GenBank/DDBJ whole genome shotgun (WGS) entry which is preliminary data.</text>
</comment>
<reference evidence="1" key="1">
    <citation type="submission" date="2009-09" db="EMBL/GenBank/DDBJ databases">
        <authorList>
            <person name="Weinstock G."/>
            <person name="Sodergren E."/>
            <person name="Clifton S."/>
            <person name="Fulton L."/>
            <person name="Fulton B."/>
            <person name="Courtney L."/>
            <person name="Fronick C."/>
            <person name="Harrison M."/>
            <person name="Strong C."/>
            <person name="Farmer C."/>
            <person name="Delahaunty K."/>
            <person name="Markovic C."/>
            <person name="Hall O."/>
            <person name="Minx P."/>
            <person name="Tomlinson C."/>
            <person name="Mitreva M."/>
            <person name="Nelson J."/>
            <person name="Hou S."/>
            <person name="Wollam A."/>
            <person name="Pepin K.H."/>
            <person name="Johnson M."/>
            <person name="Bhonagiri V."/>
            <person name="Nash W.E."/>
            <person name="Warren W."/>
            <person name="Chinwalla A."/>
            <person name="Mardis E.R."/>
            <person name="Wilson R.K."/>
        </authorList>
    </citation>
    <scope>NUCLEOTIDE SEQUENCE [LARGE SCALE GENOMIC DNA]</scope>
    <source>
        <strain evidence="1">ATCC 51259</strain>
    </source>
</reference>
<dbReference type="STRING" id="626522.GCWU000325_02662"/>
<gene>
    <name evidence="1" type="ORF">GCWU000325_02662</name>
</gene>
<dbReference type="AlphaFoldDB" id="C9LK97"/>
<name>C9LK97_9BACT</name>
<dbReference type="HOGENOM" id="CLU_3203700_0_0_10"/>
<organism evidence="1 2">
    <name type="scientific">Alloprevotella tannerae ATCC 51259</name>
    <dbReference type="NCBI Taxonomy" id="626522"/>
    <lineage>
        <taxon>Bacteria</taxon>
        <taxon>Pseudomonadati</taxon>
        <taxon>Bacteroidota</taxon>
        <taxon>Bacteroidia</taxon>
        <taxon>Bacteroidales</taxon>
        <taxon>Prevotellaceae</taxon>
        <taxon>Alloprevotella</taxon>
    </lineage>
</organism>
<accession>C9LK97</accession>
<evidence type="ECO:0000313" key="2">
    <source>
        <dbReference type="Proteomes" id="UP000003460"/>
    </source>
</evidence>